<dbReference type="InterPro" id="IPR050119">
    <property type="entry name" value="CCR1-9-like"/>
</dbReference>
<feature type="transmembrane region" description="Helical" evidence="9">
    <location>
        <begin position="371"/>
        <end position="392"/>
    </location>
</feature>
<evidence type="ECO:0000256" key="3">
    <source>
        <dbReference type="ARBA" id="ARBA00022989"/>
    </source>
</evidence>
<keyword evidence="4" id="KW-0297">G-protein coupled receptor</keyword>
<feature type="transmembrane region" description="Helical" evidence="9">
    <location>
        <begin position="65"/>
        <end position="90"/>
    </location>
</feature>
<dbReference type="Proteomes" id="UP000261580">
    <property type="component" value="Unassembled WGS sequence"/>
</dbReference>
<dbReference type="OMA" id="WTTCSNQ"/>
<keyword evidence="3 9" id="KW-1133">Transmembrane helix</keyword>
<evidence type="ECO:0000256" key="7">
    <source>
        <dbReference type="ARBA" id="ARBA00023224"/>
    </source>
</evidence>
<evidence type="ECO:0000256" key="4">
    <source>
        <dbReference type="ARBA" id="ARBA00023040"/>
    </source>
</evidence>
<keyword evidence="6" id="KW-0675">Receptor</keyword>
<feature type="transmembrane region" description="Helical" evidence="9">
    <location>
        <begin position="289"/>
        <end position="311"/>
    </location>
</feature>
<feature type="transmembrane region" description="Helical" evidence="9">
    <location>
        <begin position="189"/>
        <end position="211"/>
    </location>
</feature>
<evidence type="ECO:0000256" key="5">
    <source>
        <dbReference type="ARBA" id="ARBA00023136"/>
    </source>
</evidence>
<sequence length="417" mass="46668">MAQFNSTMVTSKISSSPGDSPHPSLDSSGLVPAVVMSICFLMGFPGNVAVIILKPNWENMSSLSQSLMLSLAVSDLLCLVTLPLWIYSYLYGWTFRLVGCKIITYFVYCSLYTSLLTLTVLSVQRYLQVVHLQRSLNRVRAKMLLLPLWLASMILSTPALVFRQLSEDQRWTTCSNQYSFEGGWMAKRMAVVMSETLVGFVSLSVIVFSYINLYRKVSRAVLFNNPQTTRLITSITRSLNQVRARKLLVPLWLSAMTLSTPALLAQQLLEVDQQRTYCRPQYSSEGQRMAVLLTEALVGFVSLSIIVFSYISLYRKVNRAAFFNNPQTTRLITSIIVTFVVLWVPYFVIDVLGVAAISLKNEALLTFCEDSWITAGALTFVNGAVNPLLYAFTSDRLSKIIAQNLPESRDITAEPAS</sequence>
<dbReference type="InterPro" id="IPR000276">
    <property type="entry name" value="GPCR_Rhodpsn"/>
</dbReference>
<organism evidence="11 12">
    <name type="scientific">Neolamprologus brichardi</name>
    <name type="common">Fairy cichlid</name>
    <name type="synonym">Lamprologus brichardi</name>
    <dbReference type="NCBI Taxonomy" id="32507"/>
    <lineage>
        <taxon>Eukaryota</taxon>
        <taxon>Metazoa</taxon>
        <taxon>Chordata</taxon>
        <taxon>Craniata</taxon>
        <taxon>Vertebrata</taxon>
        <taxon>Euteleostomi</taxon>
        <taxon>Actinopterygii</taxon>
        <taxon>Neopterygii</taxon>
        <taxon>Teleostei</taxon>
        <taxon>Neoteleostei</taxon>
        <taxon>Acanthomorphata</taxon>
        <taxon>Ovalentaria</taxon>
        <taxon>Cichlomorphae</taxon>
        <taxon>Cichliformes</taxon>
        <taxon>Cichlidae</taxon>
        <taxon>African cichlids</taxon>
        <taxon>Pseudocrenilabrinae</taxon>
        <taxon>Lamprologini</taxon>
        <taxon>Neolamprologus</taxon>
    </lineage>
</organism>
<dbReference type="GO" id="GO:0060326">
    <property type="term" value="P:cell chemotaxis"/>
    <property type="evidence" value="ECO:0007669"/>
    <property type="project" value="TreeGrafter"/>
</dbReference>
<protein>
    <recommendedName>
        <fullName evidence="10">G-protein coupled receptors family 1 profile domain-containing protein</fullName>
    </recommendedName>
</protein>
<dbReference type="PROSITE" id="PS50262">
    <property type="entry name" value="G_PROTEIN_RECEP_F1_2"/>
    <property type="match status" value="1"/>
</dbReference>
<dbReference type="PRINTS" id="PR00237">
    <property type="entry name" value="GPCRRHODOPSN"/>
</dbReference>
<keyword evidence="7" id="KW-0807">Transducer</keyword>
<dbReference type="GO" id="GO:0019957">
    <property type="term" value="F:C-C chemokine binding"/>
    <property type="evidence" value="ECO:0007669"/>
    <property type="project" value="TreeGrafter"/>
</dbReference>
<dbReference type="AlphaFoldDB" id="A0A3Q4I112"/>
<name>A0A3Q4I112_NEOBR</name>
<accession>A0A3Q4I112</accession>
<proteinExistence type="predicted"/>
<reference evidence="11" key="1">
    <citation type="submission" date="2025-08" db="UniProtKB">
        <authorList>
            <consortium name="Ensembl"/>
        </authorList>
    </citation>
    <scope>IDENTIFICATION</scope>
</reference>
<evidence type="ECO:0000256" key="9">
    <source>
        <dbReference type="SAM" id="Phobius"/>
    </source>
</evidence>
<comment type="subcellular location">
    <subcellularLocation>
        <location evidence="1">Membrane</location>
    </subcellularLocation>
</comment>
<dbReference type="GO" id="GO:0006955">
    <property type="term" value="P:immune response"/>
    <property type="evidence" value="ECO:0007669"/>
    <property type="project" value="TreeGrafter"/>
</dbReference>
<evidence type="ECO:0000256" key="6">
    <source>
        <dbReference type="ARBA" id="ARBA00023170"/>
    </source>
</evidence>
<evidence type="ECO:0000256" key="2">
    <source>
        <dbReference type="ARBA" id="ARBA00022692"/>
    </source>
</evidence>
<evidence type="ECO:0000313" key="12">
    <source>
        <dbReference type="Proteomes" id="UP000261580"/>
    </source>
</evidence>
<feature type="compositionally biased region" description="Polar residues" evidence="8">
    <location>
        <begin position="1"/>
        <end position="18"/>
    </location>
</feature>
<dbReference type="GO" id="GO:0016493">
    <property type="term" value="F:C-C chemokine receptor activity"/>
    <property type="evidence" value="ECO:0007669"/>
    <property type="project" value="TreeGrafter"/>
</dbReference>
<dbReference type="STRING" id="32507.ENSNBRP00000028356"/>
<feature type="transmembrane region" description="Helical" evidence="9">
    <location>
        <begin position="144"/>
        <end position="162"/>
    </location>
</feature>
<dbReference type="GO" id="GO:0019722">
    <property type="term" value="P:calcium-mediated signaling"/>
    <property type="evidence" value="ECO:0007669"/>
    <property type="project" value="TreeGrafter"/>
</dbReference>
<dbReference type="Pfam" id="PF00001">
    <property type="entry name" value="7tm_1"/>
    <property type="match status" value="2"/>
</dbReference>
<dbReference type="PANTHER" id="PTHR10489:SF946">
    <property type="entry name" value="LEUKOTRIENE B4 RECEPTOR 1-LIKE"/>
    <property type="match status" value="1"/>
</dbReference>
<reference evidence="11" key="2">
    <citation type="submission" date="2025-09" db="UniProtKB">
        <authorList>
            <consortium name="Ensembl"/>
        </authorList>
    </citation>
    <scope>IDENTIFICATION</scope>
</reference>
<dbReference type="GO" id="GO:0009897">
    <property type="term" value="C:external side of plasma membrane"/>
    <property type="evidence" value="ECO:0007669"/>
    <property type="project" value="TreeGrafter"/>
</dbReference>
<dbReference type="InterPro" id="IPR017452">
    <property type="entry name" value="GPCR_Rhodpsn_7TM"/>
</dbReference>
<keyword evidence="5 9" id="KW-0472">Membrane</keyword>
<feature type="domain" description="G-protein coupled receptors family 1 profile" evidence="10">
    <location>
        <begin position="46"/>
        <end position="390"/>
    </location>
</feature>
<feature type="transmembrane region" description="Helical" evidence="9">
    <location>
        <begin position="331"/>
        <end position="359"/>
    </location>
</feature>
<feature type="transmembrane region" description="Helical" evidence="9">
    <location>
        <begin position="102"/>
        <end position="123"/>
    </location>
</feature>
<feature type="transmembrane region" description="Helical" evidence="9">
    <location>
        <begin position="247"/>
        <end position="269"/>
    </location>
</feature>
<evidence type="ECO:0000256" key="1">
    <source>
        <dbReference type="ARBA" id="ARBA00004370"/>
    </source>
</evidence>
<keyword evidence="2 9" id="KW-0812">Transmembrane</keyword>
<dbReference type="PANTHER" id="PTHR10489">
    <property type="entry name" value="CELL ADHESION MOLECULE"/>
    <property type="match status" value="1"/>
</dbReference>
<evidence type="ECO:0000256" key="8">
    <source>
        <dbReference type="SAM" id="MobiDB-lite"/>
    </source>
</evidence>
<evidence type="ECO:0000313" key="11">
    <source>
        <dbReference type="Ensembl" id="ENSNBRP00000028356.1"/>
    </source>
</evidence>
<dbReference type="Ensembl" id="ENSNBRT00000029098.1">
    <property type="protein sequence ID" value="ENSNBRP00000028356.1"/>
    <property type="gene ID" value="ENSNBRG00000021611.1"/>
</dbReference>
<keyword evidence="12" id="KW-1185">Reference proteome</keyword>
<dbReference type="Gene3D" id="1.20.1070.10">
    <property type="entry name" value="Rhodopsin 7-helix transmembrane proteins"/>
    <property type="match status" value="2"/>
</dbReference>
<dbReference type="GO" id="GO:0007204">
    <property type="term" value="P:positive regulation of cytosolic calcium ion concentration"/>
    <property type="evidence" value="ECO:0007669"/>
    <property type="project" value="TreeGrafter"/>
</dbReference>
<feature type="transmembrane region" description="Helical" evidence="9">
    <location>
        <begin position="30"/>
        <end position="53"/>
    </location>
</feature>
<feature type="region of interest" description="Disordered" evidence="8">
    <location>
        <begin position="1"/>
        <end position="24"/>
    </location>
</feature>
<evidence type="ECO:0000259" key="10">
    <source>
        <dbReference type="PROSITE" id="PS50262"/>
    </source>
</evidence>
<dbReference type="SUPFAM" id="SSF81321">
    <property type="entry name" value="Family A G protein-coupled receptor-like"/>
    <property type="match status" value="2"/>
</dbReference>
<dbReference type="GeneTree" id="ENSGT00950000182966"/>